<keyword evidence="2" id="KW-1185">Reference proteome</keyword>
<reference evidence="1" key="1">
    <citation type="submission" date="2024-09" db="EMBL/GenBank/DDBJ databases">
        <title>Black Yeasts Isolated from many extreme environments.</title>
        <authorList>
            <person name="Coleine C."/>
            <person name="Stajich J.E."/>
            <person name="Selbmann L."/>
        </authorList>
    </citation>
    <scope>NUCLEOTIDE SEQUENCE</scope>
    <source>
        <strain evidence="1">CCFEE 5737</strain>
    </source>
</reference>
<gene>
    <name evidence="1" type="ORF">LTS18_012772</name>
</gene>
<dbReference type="EMBL" id="JAWDJW010000387">
    <property type="protein sequence ID" value="KAK3080827.1"/>
    <property type="molecule type" value="Genomic_DNA"/>
</dbReference>
<protein>
    <submittedName>
        <fullName evidence="1">Uncharacterized protein</fullName>
    </submittedName>
</protein>
<sequence>MLDIFDFNSVFDFDIKDHYKHEKQRQIAKNRQDLHNKLFFDLLLDSLHVKASDLYPPPSQRLRDLHQRITSAKIADHHKQSLFYYILLDCSTPAHEAAEDFAKACHMPHKYYLCMRGLWEMDRKNFRAALEYLCHPSLQPTFPFTDHILLILLRHCSSSEADLPLAYYHTASPPLTLTSPASVLEAYTSYLARDSLTAALSFIRQRPRQQQKLLFELLMEEVLANKGELGRELVGLPLTAEEEGWMMEVLAEEKQDQAAARGLVVMRKVVTGRVGEVVGDGELRRGFGEVFDGFERGLGPRMGVGTVEY</sequence>
<comment type="caution">
    <text evidence="1">The sequence shown here is derived from an EMBL/GenBank/DDBJ whole genome shotgun (WGS) entry which is preliminary data.</text>
</comment>
<name>A0ACC3DW70_9PEZI</name>
<dbReference type="Proteomes" id="UP001186974">
    <property type="component" value="Unassembled WGS sequence"/>
</dbReference>
<proteinExistence type="predicted"/>
<evidence type="ECO:0000313" key="2">
    <source>
        <dbReference type="Proteomes" id="UP001186974"/>
    </source>
</evidence>
<accession>A0ACC3DW70</accession>
<evidence type="ECO:0000313" key="1">
    <source>
        <dbReference type="EMBL" id="KAK3080827.1"/>
    </source>
</evidence>
<organism evidence="1 2">
    <name type="scientific">Coniosporium uncinatum</name>
    <dbReference type="NCBI Taxonomy" id="93489"/>
    <lineage>
        <taxon>Eukaryota</taxon>
        <taxon>Fungi</taxon>
        <taxon>Dikarya</taxon>
        <taxon>Ascomycota</taxon>
        <taxon>Pezizomycotina</taxon>
        <taxon>Dothideomycetes</taxon>
        <taxon>Dothideomycetes incertae sedis</taxon>
        <taxon>Coniosporium</taxon>
    </lineage>
</organism>